<protein>
    <submittedName>
        <fullName evidence="2">Uncharacterized protein</fullName>
    </submittedName>
</protein>
<organism evidence="2 3">
    <name type="scientific">Ganoderma sinense ZZ0214-1</name>
    <dbReference type="NCBI Taxonomy" id="1077348"/>
    <lineage>
        <taxon>Eukaryota</taxon>
        <taxon>Fungi</taxon>
        <taxon>Dikarya</taxon>
        <taxon>Basidiomycota</taxon>
        <taxon>Agaricomycotina</taxon>
        <taxon>Agaricomycetes</taxon>
        <taxon>Polyporales</taxon>
        <taxon>Polyporaceae</taxon>
        <taxon>Ganoderma</taxon>
    </lineage>
</organism>
<sequence>MAPAILDEGPSAANAIDTDDIVVERTYLKDTDYEEGAFPGEPNKENVAERHDNEGDVEEYDLHLTSRIAATSDLTLSSTRSASEGDLFDDESDDGGDEGEFVPRGNATRVTSTIPLKAAPGPVKASVATNNTDKDPKSGNVQDPKDKKNLKK</sequence>
<feature type="compositionally biased region" description="Basic and acidic residues" evidence="1">
    <location>
        <begin position="42"/>
        <end position="59"/>
    </location>
</feature>
<proteinExistence type="predicted"/>
<evidence type="ECO:0000313" key="3">
    <source>
        <dbReference type="Proteomes" id="UP000230002"/>
    </source>
</evidence>
<feature type="region of interest" description="Disordered" evidence="1">
    <location>
        <begin position="32"/>
        <end position="59"/>
    </location>
</feature>
<feature type="compositionally biased region" description="Acidic residues" evidence="1">
    <location>
        <begin position="86"/>
        <end position="100"/>
    </location>
</feature>
<keyword evidence="3" id="KW-1185">Reference proteome</keyword>
<feature type="compositionally biased region" description="Basic and acidic residues" evidence="1">
    <location>
        <begin position="132"/>
        <end position="152"/>
    </location>
</feature>
<evidence type="ECO:0000313" key="2">
    <source>
        <dbReference type="EMBL" id="PIL31930.1"/>
    </source>
</evidence>
<name>A0A2G8SDT1_9APHY</name>
<gene>
    <name evidence="2" type="ORF">GSI_06634</name>
</gene>
<accession>A0A2G8SDT1</accession>
<dbReference type="EMBL" id="AYKW01000012">
    <property type="protein sequence ID" value="PIL31930.1"/>
    <property type="molecule type" value="Genomic_DNA"/>
</dbReference>
<feature type="compositionally biased region" description="Polar residues" evidence="1">
    <location>
        <begin position="71"/>
        <end position="82"/>
    </location>
</feature>
<evidence type="ECO:0000256" key="1">
    <source>
        <dbReference type="SAM" id="MobiDB-lite"/>
    </source>
</evidence>
<feature type="region of interest" description="Disordered" evidence="1">
    <location>
        <begin position="71"/>
        <end position="152"/>
    </location>
</feature>
<dbReference type="AlphaFoldDB" id="A0A2G8SDT1"/>
<dbReference type="Proteomes" id="UP000230002">
    <property type="component" value="Unassembled WGS sequence"/>
</dbReference>
<comment type="caution">
    <text evidence="2">The sequence shown here is derived from an EMBL/GenBank/DDBJ whole genome shotgun (WGS) entry which is preliminary data.</text>
</comment>
<reference evidence="2 3" key="1">
    <citation type="journal article" date="2015" name="Sci. Rep.">
        <title>Chromosome-level genome map provides insights into diverse defense mechanisms in the medicinal fungus Ganoderma sinense.</title>
        <authorList>
            <person name="Zhu Y."/>
            <person name="Xu J."/>
            <person name="Sun C."/>
            <person name="Zhou S."/>
            <person name="Xu H."/>
            <person name="Nelson D.R."/>
            <person name="Qian J."/>
            <person name="Song J."/>
            <person name="Luo H."/>
            <person name="Xiang L."/>
            <person name="Li Y."/>
            <person name="Xu Z."/>
            <person name="Ji A."/>
            <person name="Wang L."/>
            <person name="Lu S."/>
            <person name="Hayward A."/>
            <person name="Sun W."/>
            <person name="Li X."/>
            <person name="Schwartz D.C."/>
            <person name="Wang Y."/>
            <person name="Chen S."/>
        </authorList>
    </citation>
    <scope>NUCLEOTIDE SEQUENCE [LARGE SCALE GENOMIC DNA]</scope>
    <source>
        <strain evidence="2 3">ZZ0214-1</strain>
    </source>
</reference>